<protein>
    <submittedName>
        <fullName evidence="1">Uncharacterized protein</fullName>
    </submittedName>
</protein>
<keyword evidence="2" id="KW-1185">Reference proteome</keyword>
<gene>
    <name evidence="1" type="ORF">FJR39_13520</name>
</gene>
<evidence type="ECO:0000313" key="2">
    <source>
        <dbReference type="Proteomes" id="UP001517388"/>
    </source>
</evidence>
<name>A0ACC7S6K4_DOLFA</name>
<reference evidence="2" key="1">
    <citation type="journal article" date="2020" name="Toxins">
        <title>Phylogenomic Analysis of Secondary Metabolism in the Toxic Cyanobacterial Genera Anabaena, Dolichospermum and Aphanizomenon.</title>
        <authorList>
            <person name="Oesterholm J."/>
            <person name="Popin R.V."/>
            <person name="Fewer D.P."/>
            <person name="Sivonen K."/>
        </authorList>
    </citation>
    <scope>NUCLEOTIDE SEQUENCE [LARGE SCALE GENOMIC DNA]</scope>
    <source>
        <strain evidence="2">UHCC 0037</strain>
    </source>
</reference>
<proteinExistence type="predicted"/>
<evidence type="ECO:0000313" key="1">
    <source>
        <dbReference type="EMBL" id="MTJ44143.1"/>
    </source>
</evidence>
<dbReference type="Proteomes" id="UP001517388">
    <property type="component" value="Unassembled WGS sequence"/>
</dbReference>
<accession>A0ACC7S6K4</accession>
<comment type="caution">
    <text evidence="1">The sequence shown here is derived from an EMBL/GenBank/DDBJ whole genome shotgun (WGS) entry which is preliminary data.</text>
</comment>
<sequence length="72" mass="8526">MSRHFGHSHQDVGAQGLRDCAQESLSQEKRNGRRKRQEARGKSKEVFSDFTFLYTVWFYCVHLVVRQIYFDG</sequence>
<dbReference type="EMBL" id="VILF01000003">
    <property type="protein sequence ID" value="MTJ44143.1"/>
    <property type="molecule type" value="Genomic_DNA"/>
</dbReference>
<organism evidence="1 2">
    <name type="scientific">Dolichospermum flos-aquae UHCC 0037</name>
    <dbReference type="NCBI Taxonomy" id="2590026"/>
    <lineage>
        <taxon>Bacteria</taxon>
        <taxon>Bacillati</taxon>
        <taxon>Cyanobacteriota</taxon>
        <taxon>Cyanophyceae</taxon>
        <taxon>Nostocales</taxon>
        <taxon>Aphanizomenonaceae</taxon>
        <taxon>Dolichospermum</taxon>
    </lineage>
</organism>